<accession>A0ABN1GVP0</accession>
<name>A0ABN1GVP0_9ACTN</name>
<dbReference type="Gene3D" id="2.10.109.10">
    <property type="entry name" value="Umud Fragment, subunit A"/>
    <property type="match status" value="1"/>
</dbReference>
<sequence length="104" mass="11819">MGTDEERKGWGTARVSGDSMRPTYRPGDLLLIRYRARPRVGRAAVVRLPDRGLAVKRVTRREPEGWWVERDNPAAGVDSWLVGAIPDRDVVAVVVGRIWPIFRR</sequence>
<dbReference type="EMBL" id="BAAAHE010000019">
    <property type="protein sequence ID" value="GAA0621093.1"/>
    <property type="molecule type" value="Genomic_DNA"/>
</dbReference>
<dbReference type="InterPro" id="IPR039418">
    <property type="entry name" value="LexA-like"/>
</dbReference>
<proteinExistence type="predicted"/>
<dbReference type="CDD" id="cd06529">
    <property type="entry name" value="S24_LexA-like"/>
    <property type="match status" value="1"/>
</dbReference>
<dbReference type="SUPFAM" id="SSF51306">
    <property type="entry name" value="LexA/Signal peptidase"/>
    <property type="match status" value="1"/>
</dbReference>
<dbReference type="Proteomes" id="UP001500957">
    <property type="component" value="Unassembled WGS sequence"/>
</dbReference>
<evidence type="ECO:0000259" key="2">
    <source>
        <dbReference type="Pfam" id="PF00717"/>
    </source>
</evidence>
<comment type="caution">
    <text evidence="3">The sequence shown here is derived from an EMBL/GenBank/DDBJ whole genome shotgun (WGS) entry which is preliminary data.</text>
</comment>
<keyword evidence="4" id="KW-1185">Reference proteome</keyword>
<dbReference type="InterPro" id="IPR036286">
    <property type="entry name" value="LexA/Signal_pep-like_sf"/>
</dbReference>
<dbReference type="InterPro" id="IPR015927">
    <property type="entry name" value="Peptidase_S24_S26A/B/C"/>
</dbReference>
<evidence type="ECO:0000313" key="4">
    <source>
        <dbReference type="Proteomes" id="UP001500957"/>
    </source>
</evidence>
<gene>
    <name evidence="3" type="ORF">GCM10009547_24650</name>
</gene>
<feature type="domain" description="Peptidase S24/S26A/S26B/S26C" evidence="2">
    <location>
        <begin position="12"/>
        <end position="74"/>
    </location>
</feature>
<dbReference type="Pfam" id="PF00717">
    <property type="entry name" value="Peptidase_S24"/>
    <property type="match status" value="1"/>
</dbReference>
<organism evidence="3 4">
    <name type="scientific">Sporichthya brevicatena</name>
    <dbReference type="NCBI Taxonomy" id="171442"/>
    <lineage>
        <taxon>Bacteria</taxon>
        <taxon>Bacillati</taxon>
        <taxon>Actinomycetota</taxon>
        <taxon>Actinomycetes</taxon>
        <taxon>Sporichthyales</taxon>
        <taxon>Sporichthyaceae</taxon>
        <taxon>Sporichthya</taxon>
    </lineage>
</organism>
<reference evidence="3 4" key="1">
    <citation type="journal article" date="2019" name="Int. J. Syst. Evol. Microbiol.">
        <title>The Global Catalogue of Microorganisms (GCM) 10K type strain sequencing project: providing services to taxonomists for standard genome sequencing and annotation.</title>
        <authorList>
            <consortium name="The Broad Institute Genomics Platform"/>
            <consortium name="The Broad Institute Genome Sequencing Center for Infectious Disease"/>
            <person name="Wu L."/>
            <person name="Ma J."/>
        </authorList>
    </citation>
    <scope>NUCLEOTIDE SEQUENCE [LARGE SCALE GENOMIC DNA]</scope>
    <source>
        <strain evidence="3 4">JCM 10671</strain>
    </source>
</reference>
<feature type="region of interest" description="Disordered" evidence="1">
    <location>
        <begin position="1"/>
        <end position="20"/>
    </location>
</feature>
<evidence type="ECO:0000256" key="1">
    <source>
        <dbReference type="SAM" id="MobiDB-lite"/>
    </source>
</evidence>
<dbReference type="RefSeq" id="WP_344605096.1">
    <property type="nucleotide sequence ID" value="NZ_BAAAHE010000019.1"/>
</dbReference>
<protein>
    <recommendedName>
        <fullName evidence="2">Peptidase S24/S26A/S26B/S26C domain-containing protein</fullName>
    </recommendedName>
</protein>
<evidence type="ECO:0000313" key="3">
    <source>
        <dbReference type="EMBL" id="GAA0621093.1"/>
    </source>
</evidence>